<dbReference type="AlphaFoldDB" id="A0A9W4SM28"/>
<accession>A0A9W4SM28</accession>
<protein>
    <submittedName>
        <fullName evidence="1">16453_t:CDS:1</fullName>
    </submittedName>
</protein>
<keyword evidence="2" id="KW-1185">Reference proteome</keyword>
<proteinExistence type="predicted"/>
<name>A0A9W4SM28_9GLOM</name>
<evidence type="ECO:0000313" key="1">
    <source>
        <dbReference type="EMBL" id="CAI2174072.1"/>
    </source>
</evidence>
<dbReference type="OrthoDB" id="2369740at2759"/>
<gene>
    <name evidence="1" type="ORF">FWILDA_LOCUS6406</name>
</gene>
<organism evidence="1 2">
    <name type="scientific">Funneliformis geosporum</name>
    <dbReference type="NCBI Taxonomy" id="1117311"/>
    <lineage>
        <taxon>Eukaryota</taxon>
        <taxon>Fungi</taxon>
        <taxon>Fungi incertae sedis</taxon>
        <taxon>Mucoromycota</taxon>
        <taxon>Glomeromycotina</taxon>
        <taxon>Glomeromycetes</taxon>
        <taxon>Glomerales</taxon>
        <taxon>Glomeraceae</taxon>
        <taxon>Funneliformis</taxon>
    </lineage>
</organism>
<sequence>MNYLNTVNSNIHTAEAIFENPSKLPTVITGHIRFTSISQNKTNVSGKLDSGIFDQEAAYYHFKIIDRSKKLIYDLTADGLTEWSVKVPGTTSFQHDFDKLPIIEIVDQFFEVNHSKKGTVGMTMIKPI</sequence>
<reference evidence="1" key="1">
    <citation type="submission" date="2022-08" db="EMBL/GenBank/DDBJ databases">
        <authorList>
            <person name="Kallberg Y."/>
            <person name="Tangrot J."/>
            <person name="Rosling A."/>
        </authorList>
    </citation>
    <scope>NUCLEOTIDE SEQUENCE</scope>
    <source>
        <strain evidence="1">Wild A</strain>
    </source>
</reference>
<comment type="caution">
    <text evidence="1">The sequence shown here is derived from an EMBL/GenBank/DDBJ whole genome shotgun (WGS) entry which is preliminary data.</text>
</comment>
<dbReference type="Proteomes" id="UP001153678">
    <property type="component" value="Unassembled WGS sequence"/>
</dbReference>
<dbReference type="EMBL" id="CAMKVN010001156">
    <property type="protein sequence ID" value="CAI2174072.1"/>
    <property type="molecule type" value="Genomic_DNA"/>
</dbReference>
<evidence type="ECO:0000313" key="2">
    <source>
        <dbReference type="Proteomes" id="UP001153678"/>
    </source>
</evidence>